<evidence type="ECO:0000313" key="3">
    <source>
        <dbReference type="Proteomes" id="UP000058305"/>
    </source>
</evidence>
<dbReference type="Gene3D" id="3.40.50.1820">
    <property type="entry name" value="alpha/beta hydrolase"/>
    <property type="match status" value="1"/>
</dbReference>
<accession>A0A0X8E4X0</accession>
<dbReference type="Proteomes" id="UP000058305">
    <property type="component" value="Chromosome"/>
</dbReference>
<proteinExistence type="predicted"/>
<feature type="domain" description="AB hydrolase-1" evidence="1">
    <location>
        <begin position="4"/>
        <end position="230"/>
    </location>
</feature>
<dbReference type="GO" id="GO:0003824">
    <property type="term" value="F:catalytic activity"/>
    <property type="evidence" value="ECO:0007669"/>
    <property type="project" value="UniProtKB-ARBA"/>
</dbReference>
<reference evidence="2 3" key="1">
    <citation type="journal article" date="2016" name="J. Biotechnol.">
        <title>First complete genome sequence of a species in the genus Microterricola, an extremophilic cold active enzyme producing bacterial strain ERGS5:02 isolated from Sikkim Himalaya.</title>
        <authorList>
            <person name="Himanshu"/>
            <person name="Swarnkar M.K."/>
            <person name="Singh D."/>
            <person name="Kumar R."/>
        </authorList>
    </citation>
    <scope>NUCLEOTIDE SEQUENCE [LARGE SCALE GENOMIC DNA]</scope>
    <source>
        <strain evidence="2 3">ERGS5:02</strain>
    </source>
</reference>
<evidence type="ECO:0000259" key="1">
    <source>
        <dbReference type="Pfam" id="PF12697"/>
    </source>
</evidence>
<sequence>MSTLLLHGLGADRRQPLELFTPALADSPGPVVALDVRAHGDSPLVGDAADFTLAALARELAASARDALPPGEPVTVIGISMGAALALRITLDELLPVRRAVFVRPSFSSEALPSNLRVFPVIAELLARLGPVEGLGVFRESSLYQEVFAASPAGGRGLLTQFTAPDAAARAVRLTEVPRNRAYHDAAELAALAARGVPSLVVAAPRDPVHPVPVAEEWAAGLGAPLLRVPARDDSPVAQTAALRAGLADWLRSSPPA</sequence>
<dbReference type="AlphaFoldDB" id="A0A0X8E4X0"/>
<dbReference type="OrthoDB" id="4291328at2"/>
<dbReference type="EMBL" id="CP014145">
    <property type="protein sequence ID" value="AMB59592.1"/>
    <property type="molecule type" value="Genomic_DNA"/>
</dbReference>
<evidence type="ECO:0000313" key="2">
    <source>
        <dbReference type="EMBL" id="AMB59592.1"/>
    </source>
</evidence>
<organism evidence="2 3">
    <name type="scientific">Microterricola viridarii</name>
    <dbReference type="NCBI Taxonomy" id="412690"/>
    <lineage>
        <taxon>Bacteria</taxon>
        <taxon>Bacillati</taxon>
        <taxon>Actinomycetota</taxon>
        <taxon>Actinomycetes</taxon>
        <taxon>Micrococcales</taxon>
        <taxon>Microbacteriaceae</taxon>
        <taxon>Microterricola</taxon>
    </lineage>
</organism>
<gene>
    <name evidence="2" type="ORF">AWU67_12745</name>
</gene>
<keyword evidence="3" id="KW-1185">Reference proteome</keyword>
<protein>
    <recommendedName>
        <fullName evidence="1">AB hydrolase-1 domain-containing protein</fullName>
    </recommendedName>
</protein>
<dbReference type="InterPro" id="IPR000073">
    <property type="entry name" value="AB_hydrolase_1"/>
</dbReference>
<dbReference type="SUPFAM" id="SSF53474">
    <property type="entry name" value="alpha/beta-Hydrolases"/>
    <property type="match status" value="1"/>
</dbReference>
<dbReference type="RefSeq" id="WP_067229700.1">
    <property type="nucleotide sequence ID" value="NZ_CP014145.1"/>
</dbReference>
<reference evidence="3" key="2">
    <citation type="submission" date="2016-01" db="EMBL/GenBank/DDBJ databases">
        <title>First complete genome sequence of a species in the genus Microterricola, an extremophilic cold active enzyme producing strain ERGS5:02 isolated from Sikkim Himalaya.</title>
        <authorList>
            <person name="Kumar R."/>
            <person name="Singh D."/>
            <person name="Swarnkar M.K."/>
        </authorList>
    </citation>
    <scope>NUCLEOTIDE SEQUENCE [LARGE SCALE GENOMIC DNA]</scope>
    <source>
        <strain evidence="3">ERGS5:02</strain>
    </source>
</reference>
<name>A0A0X8E4X0_9MICO</name>
<dbReference type="InterPro" id="IPR029058">
    <property type="entry name" value="AB_hydrolase_fold"/>
</dbReference>
<dbReference type="Pfam" id="PF12697">
    <property type="entry name" value="Abhydrolase_6"/>
    <property type="match status" value="1"/>
</dbReference>
<dbReference type="KEGG" id="mvd:AWU67_12745"/>